<name>A0A0D7A5C0_9AGAR</name>
<evidence type="ECO:0000256" key="10">
    <source>
        <dbReference type="SAM" id="SignalP"/>
    </source>
</evidence>
<dbReference type="Pfam" id="PF00083">
    <property type="entry name" value="Sugar_tr"/>
    <property type="match status" value="1"/>
</dbReference>
<feature type="transmembrane region" description="Helical" evidence="9">
    <location>
        <begin position="421"/>
        <end position="440"/>
    </location>
</feature>
<dbReference type="FunFam" id="1.20.1250.20:FF:000134">
    <property type="entry name" value="MFS sugar transporter protein"/>
    <property type="match status" value="1"/>
</dbReference>
<dbReference type="PROSITE" id="PS50850">
    <property type="entry name" value="MFS"/>
    <property type="match status" value="1"/>
</dbReference>
<organism evidence="12 13">
    <name type="scientific">Fistulina hepatica ATCC 64428</name>
    <dbReference type="NCBI Taxonomy" id="1128425"/>
    <lineage>
        <taxon>Eukaryota</taxon>
        <taxon>Fungi</taxon>
        <taxon>Dikarya</taxon>
        <taxon>Basidiomycota</taxon>
        <taxon>Agaricomycotina</taxon>
        <taxon>Agaricomycetes</taxon>
        <taxon>Agaricomycetidae</taxon>
        <taxon>Agaricales</taxon>
        <taxon>Fistulinaceae</taxon>
        <taxon>Fistulina</taxon>
    </lineage>
</organism>
<evidence type="ECO:0000313" key="13">
    <source>
        <dbReference type="Proteomes" id="UP000054144"/>
    </source>
</evidence>
<evidence type="ECO:0000256" key="2">
    <source>
        <dbReference type="ARBA" id="ARBA00010992"/>
    </source>
</evidence>
<feature type="signal peptide" evidence="10">
    <location>
        <begin position="1"/>
        <end position="16"/>
    </location>
</feature>
<evidence type="ECO:0000256" key="5">
    <source>
        <dbReference type="ARBA" id="ARBA00022989"/>
    </source>
</evidence>
<feature type="transmembrane region" description="Helical" evidence="9">
    <location>
        <begin position="77"/>
        <end position="95"/>
    </location>
</feature>
<dbReference type="Gene3D" id="1.20.1250.20">
    <property type="entry name" value="MFS general substrate transporter like domains"/>
    <property type="match status" value="1"/>
</dbReference>
<comment type="similarity">
    <text evidence="2 8">Belongs to the major facilitator superfamily. Sugar transporter (TC 2.A.1.1) family.</text>
</comment>
<dbReference type="Proteomes" id="UP000054144">
    <property type="component" value="Unassembled WGS sequence"/>
</dbReference>
<dbReference type="GO" id="GO:0016020">
    <property type="term" value="C:membrane"/>
    <property type="evidence" value="ECO:0007669"/>
    <property type="project" value="UniProtKB-SubCell"/>
</dbReference>
<dbReference type="OrthoDB" id="6133115at2759"/>
<dbReference type="InterPro" id="IPR036259">
    <property type="entry name" value="MFS_trans_sf"/>
</dbReference>
<feature type="domain" description="Major facilitator superfamily (MFS) profile" evidence="11">
    <location>
        <begin position="4"/>
        <end position="444"/>
    </location>
</feature>
<feature type="chain" id="PRO_5002316238" evidence="10">
    <location>
        <begin position="17"/>
        <end position="482"/>
    </location>
</feature>
<dbReference type="InterPro" id="IPR005828">
    <property type="entry name" value="MFS_sugar_transport-like"/>
</dbReference>
<evidence type="ECO:0000256" key="4">
    <source>
        <dbReference type="ARBA" id="ARBA00022692"/>
    </source>
</evidence>
<feature type="transmembrane region" description="Helical" evidence="9">
    <location>
        <begin position="325"/>
        <end position="348"/>
    </location>
</feature>
<evidence type="ECO:0000256" key="3">
    <source>
        <dbReference type="ARBA" id="ARBA00022448"/>
    </source>
</evidence>
<feature type="transmembrane region" description="Helical" evidence="9">
    <location>
        <begin position="392"/>
        <end position="414"/>
    </location>
</feature>
<dbReference type="InterPro" id="IPR020846">
    <property type="entry name" value="MFS_dom"/>
</dbReference>
<feature type="transmembrane region" description="Helical" evidence="9">
    <location>
        <begin position="135"/>
        <end position="156"/>
    </location>
</feature>
<dbReference type="PANTHER" id="PTHR48022:SF79">
    <property type="entry name" value="LACTOSE PERMEASE, PUTATIVE (AFU_ORTHOLOGUE AFUA_6G01860)-RELATED"/>
    <property type="match status" value="1"/>
</dbReference>
<dbReference type="InterPro" id="IPR050360">
    <property type="entry name" value="MFS_Sugar_Transporters"/>
</dbReference>
<evidence type="ECO:0000256" key="8">
    <source>
        <dbReference type="RuleBase" id="RU003346"/>
    </source>
</evidence>
<gene>
    <name evidence="12" type="ORF">FISHEDRAFT_49114</name>
</gene>
<evidence type="ECO:0000259" key="11">
    <source>
        <dbReference type="PROSITE" id="PS50850"/>
    </source>
</evidence>
<accession>A0A0D7A5C0</accession>
<comment type="subcellular location">
    <subcellularLocation>
        <location evidence="1">Membrane</location>
        <topology evidence="1">Multi-pass membrane protein</topology>
    </subcellularLocation>
</comment>
<evidence type="ECO:0000256" key="6">
    <source>
        <dbReference type="ARBA" id="ARBA00023136"/>
    </source>
</evidence>
<feature type="transmembrane region" description="Helical" evidence="9">
    <location>
        <begin position="168"/>
        <end position="187"/>
    </location>
</feature>
<dbReference type="InterPro" id="IPR003663">
    <property type="entry name" value="Sugar/inositol_transpt"/>
</dbReference>
<dbReference type="SUPFAM" id="SSF103473">
    <property type="entry name" value="MFS general substrate transporter"/>
    <property type="match status" value="1"/>
</dbReference>
<keyword evidence="10" id="KW-0732">Signal</keyword>
<evidence type="ECO:0000256" key="1">
    <source>
        <dbReference type="ARBA" id="ARBA00004141"/>
    </source>
</evidence>
<dbReference type="PANTHER" id="PTHR48022">
    <property type="entry name" value="PLASTIDIC GLUCOSE TRANSPORTER 4"/>
    <property type="match status" value="1"/>
</dbReference>
<keyword evidence="4 9" id="KW-0812">Transmembrane</keyword>
<feature type="transmembrane region" description="Helical" evidence="9">
    <location>
        <begin position="47"/>
        <end position="68"/>
    </location>
</feature>
<dbReference type="EMBL" id="KN882047">
    <property type="protein sequence ID" value="KIY45579.1"/>
    <property type="molecule type" value="Genomic_DNA"/>
</dbReference>
<dbReference type="InterPro" id="IPR005829">
    <property type="entry name" value="Sugar_transporter_CS"/>
</dbReference>
<keyword evidence="13" id="KW-1185">Reference proteome</keyword>
<protein>
    <submittedName>
        <fullName evidence="12">General substrate transporter</fullName>
    </submittedName>
</protein>
<comment type="catalytic activity">
    <reaction evidence="7">
        <text>myo-inositol(out) + H(+)(out) = myo-inositol(in) + H(+)(in)</text>
        <dbReference type="Rhea" id="RHEA:60364"/>
        <dbReference type="ChEBI" id="CHEBI:15378"/>
        <dbReference type="ChEBI" id="CHEBI:17268"/>
    </reaction>
</comment>
<feature type="transmembrane region" description="Helical" evidence="9">
    <location>
        <begin position="355"/>
        <end position="372"/>
    </location>
</feature>
<evidence type="ECO:0000313" key="12">
    <source>
        <dbReference type="EMBL" id="KIY45579.1"/>
    </source>
</evidence>
<dbReference type="AlphaFoldDB" id="A0A0D7A5C0"/>
<keyword evidence="3 8" id="KW-0813">Transport</keyword>
<dbReference type="PROSITE" id="PS00216">
    <property type="entry name" value="SUGAR_TRANSPORT_1"/>
    <property type="match status" value="1"/>
</dbReference>
<feature type="transmembrane region" description="Helical" evidence="9">
    <location>
        <begin position="258"/>
        <end position="280"/>
    </location>
</feature>
<reference evidence="12 13" key="1">
    <citation type="journal article" date="2015" name="Fungal Genet. Biol.">
        <title>Evolution of novel wood decay mechanisms in Agaricales revealed by the genome sequences of Fistulina hepatica and Cylindrobasidium torrendii.</title>
        <authorList>
            <person name="Floudas D."/>
            <person name="Held B.W."/>
            <person name="Riley R."/>
            <person name="Nagy L.G."/>
            <person name="Koehler G."/>
            <person name="Ransdell A.S."/>
            <person name="Younus H."/>
            <person name="Chow J."/>
            <person name="Chiniquy J."/>
            <person name="Lipzen A."/>
            <person name="Tritt A."/>
            <person name="Sun H."/>
            <person name="Haridas S."/>
            <person name="LaButti K."/>
            <person name="Ohm R.A."/>
            <person name="Kues U."/>
            <person name="Blanchette R.A."/>
            <person name="Grigoriev I.V."/>
            <person name="Minto R.E."/>
            <person name="Hibbett D.S."/>
        </authorList>
    </citation>
    <scope>NUCLEOTIDE SEQUENCE [LARGE SCALE GENOMIC DNA]</scope>
    <source>
        <strain evidence="12 13">ATCC 64428</strain>
    </source>
</reference>
<keyword evidence="6 9" id="KW-0472">Membrane</keyword>
<dbReference type="NCBIfam" id="TIGR00879">
    <property type="entry name" value="SP"/>
    <property type="match status" value="1"/>
</dbReference>
<evidence type="ECO:0000256" key="7">
    <source>
        <dbReference type="ARBA" id="ARBA00049119"/>
    </source>
</evidence>
<proteinExistence type="inferred from homology"/>
<dbReference type="GO" id="GO:0005351">
    <property type="term" value="F:carbohydrate:proton symporter activity"/>
    <property type="evidence" value="ECO:0007669"/>
    <property type="project" value="TreeGrafter"/>
</dbReference>
<sequence length="482" mass="53634">MYLIALISCCCSGGNGFDGTVMSGVNAMSQYQNYFGMDGAGSSTRSVGLHVCFHIPPLFSFSIVFVYLPDRIGRRRSMWFGSAVLIIGACIAANAKDRSQFLGGRFLSGFGSSCASASANSYLAELSPPQHRGAYIGFFNSFYYVGQTTATGMMVATNKWDSELSWRLPLYAQVIPAALNFLFIFFCPESPRWLYSVGKEHRAREILARLHSSTGDVKSPLVELEMQEIREKIAVDGADKRWWDFRPLFRSRADRRRMYLVIMIGAFGQLSGNGMITYFLPLLLKQAGIKSQNKQLTLTFVNSITSYIGGEFGSFTIDRYGRRKILLISSTLITCLLAVVTGLLSSFWDSARSNTGIAFIYLFMVFFSFGWTPMQALYPVEVLAYEGRVKGLAIGGIVVQAASCINTFGLPVALEKISWKVYLIFMIWDMFETIIIYLFLVETKGLTLEEINEVFDATNPRAYSLEITSRKKGLASSSEGPC</sequence>
<keyword evidence="5 9" id="KW-1133">Transmembrane helix</keyword>
<evidence type="ECO:0000256" key="9">
    <source>
        <dbReference type="SAM" id="Phobius"/>
    </source>
</evidence>